<organism evidence="1 2">
    <name type="scientific">Silicimonas algicola</name>
    <dbReference type="NCBI Taxonomy" id="1826607"/>
    <lineage>
        <taxon>Bacteria</taxon>
        <taxon>Pseudomonadati</taxon>
        <taxon>Pseudomonadota</taxon>
        <taxon>Alphaproteobacteria</taxon>
        <taxon>Rhodobacterales</taxon>
        <taxon>Paracoccaceae</taxon>
    </lineage>
</organism>
<proteinExistence type="predicted"/>
<dbReference type="KEGG" id="salo:EF888_09395"/>
<dbReference type="InterPro" id="IPR025332">
    <property type="entry name" value="DUF4238"/>
</dbReference>
<dbReference type="AlphaFoldDB" id="A0A316GBF2"/>
<name>A0A316GBF2_9RHOB</name>
<dbReference type="Pfam" id="PF14022">
    <property type="entry name" value="DUF4238"/>
    <property type="match status" value="1"/>
</dbReference>
<dbReference type="OrthoDB" id="5918636at2"/>
<dbReference type="RefSeq" id="WP_109758751.1">
    <property type="nucleotide sequence ID" value="NZ_CP034588.1"/>
</dbReference>
<keyword evidence="2" id="KW-1185">Reference proteome</keyword>
<evidence type="ECO:0000313" key="2">
    <source>
        <dbReference type="Proteomes" id="UP000245390"/>
    </source>
</evidence>
<sequence length="336" mass="39326">MPQPKKHHYIPSFYLKRWAGVDDRICEFSRPWKTQVRPRRVHPNATGYQLGLYSFLYSSEPNKQTVEERFFKDIDDKGASSLFELENNKGVLSRECIKDFSRFIISLEIRCPEDIARLRKDWTEAVYVANRAEPFVLEKSFPFTPATDKVAQAGVEHSMYSSLKEVMEAHAKSYEEFNWRVISLPETRLTLLTSDRPLLRTYSTRHHFSTFLLPLGPRTCLLGYRGNISPHAFLTPHRKRKQINQDIHIDGEGLVRFVNMFVTENAVKYVFATDDKQLVFVNNRISKRHYPRLSDSFADYFSGMPPRDFPLPHTIEPHDFVGLRVTTEAYERFRPV</sequence>
<dbReference type="Proteomes" id="UP000245390">
    <property type="component" value="Unassembled WGS sequence"/>
</dbReference>
<evidence type="ECO:0000313" key="1">
    <source>
        <dbReference type="EMBL" id="PWK57000.1"/>
    </source>
</evidence>
<comment type="caution">
    <text evidence="1">The sequence shown here is derived from an EMBL/GenBank/DDBJ whole genome shotgun (WGS) entry which is preliminary data.</text>
</comment>
<dbReference type="EMBL" id="QGGV01000003">
    <property type="protein sequence ID" value="PWK57000.1"/>
    <property type="molecule type" value="Genomic_DNA"/>
</dbReference>
<reference evidence="1 2" key="1">
    <citation type="submission" date="2018-05" db="EMBL/GenBank/DDBJ databases">
        <title>Genomic Encyclopedia of Type Strains, Phase IV (KMG-IV): sequencing the most valuable type-strain genomes for metagenomic binning, comparative biology and taxonomic classification.</title>
        <authorList>
            <person name="Goeker M."/>
        </authorList>
    </citation>
    <scope>NUCLEOTIDE SEQUENCE [LARGE SCALE GENOMIC DNA]</scope>
    <source>
        <strain evidence="1 2">DSM 103371</strain>
    </source>
</reference>
<accession>A0A316GBF2</accession>
<gene>
    <name evidence="1" type="ORF">C8D95_103236</name>
</gene>
<protein>
    <submittedName>
        <fullName evidence="1">Uncharacterized protein DUF4238</fullName>
    </submittedName>
</protein>